<organism evidence="6">
    <name type="scientific">bioreactor metagenome</name>
    <dbReference type="NCBI Taxonomy" id="1076179"/>
    <lineage>
        <taxon>unclassified sequences</taxon>
        <taxon>metagenomes</taxon>
        <taxon>ecological metagenomes</taxon>
    </lineage>
</organism>
<gene>
    <name evidence="6" type="primary">fliS_5</name>
    <name evidence="6" type="ORF">SDC9_44034</name>
</gene>
<dbReference type="InterPro" id="IPR036584">
    <property type="entry name" value="FliS_sf"/>
</dbReference>
<dbReference type="Gene3D" id="1.20.120.340">
    <property type="entry name" value="Flagellar protein FliS"/>
    <property type="match status" value="1"/>
</dbReference>
<dbReference type="EMBL" id="VSSQ01000576">
    <property type="protein sequence ID" value="MPL97839.1"/>
    <property type="molecule type" value="Genomic_DNA"/>
</dbReference>
<dbReference type="GO" id="GO:0044780">
    <property type="term" value="P:bacterial-type flagellum assembly"/>
    <property type="evidence" value="ECO:0007669"/>
    <property type="project" value="InterPro"/>
</dbReference>
<protein>
    <submittedName>
        <fullName evidence="6">Flagellar secretion chaperone FliS</fullName>
    </submittedName>
</protein>
<keyword evidence="6" id="KW-0969">Cilium</keyword>
<comment type="subcellular location">
    <subcellularLocation>
        <location evidence="1">Cytoplasm</location>
        <location evidence="1">Cytosol</location>
    </subcellularLocation>
</comment>
<keyword evidence="6" id="KW-0966">Cell projection</keyword>
<dbReference type="AlphaFoldDB" id="A0A644W287"/>
<dbReference type="PANTHER" id="PTHR34773:SF1">
    <property type="entry name" value="FLAGELLAR SECRETION CHAPERONE FLIS"/>
    <property type="match status" value="1"/>
</dbReference>
<evidence type="ECO:0000256" key="1">
    <source>
        <dbReference type="ARBA" id="ARBA00004514"/>
    </source>
</evidence>
<comment type="caution">
    <text evidence="6">The sequence shown here is derived from an EMBL/GenBank/DDBJ whole genome shotgun (WGS) entry which is preliminary data.</text>
</comment>
<dbReference type="PIRSF" id="PIRSF039090">
    <property type="entry name" value="Flis"/>
    <property type="match status" value="1"/>
</dbReference>
<accession>A0A644W287</accession>
<evidence type="ECO:0000256" key="3">
    <source>
        <dbReference type="ARBA" id="ARBA00022490"/>
    </source>
</evidence>
<keyword evidence="5" id="KW-0143">Chaperone</keyword>
<sequence length="132" mass="15334">MNAATMAHTYKNQQIMTASPEDLTLMLYNGAIRFVAESIQAIDHNDQEKAHKANLRAQAIIREFMATLDMSYEISEGYAKLYDYIEYRLIQGNIKKDKLQLEEAKLMLKELRDTWFQAMKQTRGQQLQAVAR</sequence>
<evidence type="ECO:0000313" key="6">
    <source>
        <dbReference type="EMBL" id="MPL97839.1"/>
    </source>
</evidence>
<proteinExistence type="inferred from homology"/>
<reference evidence="6" key="1">
    <citation type="submission" date="2019-08" db="EMBL/GenBank/DDBJ databases">
        <authorList>
            <person name="Kucharzyk K."/>
            <person name="Murdoch R.W."/>
            <person name="Higgins S."/>
            <person name="Loffler F."/>
        </authorList>
    </citation>
    <scope>NUCLEOTIDE SEQUENCE</scope>
</reference>
<dbReference type="PANTHER" id="PTHR34773">
    <property type="entry name" value="FLAGELLAR SECRETION CHAPERONE FLIS"/>
    <property type="match status" value="1"/>
</dbReference>
<evidence type="ECO:0000256" key="5">
    <source>
        <dbReference type="ARBA" id="ARBA00023186"/>
    </source>
</evidence>
<dbReference type="InterPro" id="IPR003713">
    <property type="entry name" value="FliS"/>
</dbReference>
<dbReference type="SUPFAM" id="SSF101116">
    <property type="entry name" value="Flagellar export chaperone FliS"/>
    <property type="match status" value="1"/>
</dbReference>
<evidence type="ECO:0000256" key="4">
    <source>
        <dbReference type="ARBA" id="ARBA00022795"/>
    </source>
</evidence>
<dbReference type="GO" id="GO:0005829">
    <property type="term" value="C:cytosol"/>
    <property type="evidence" value="ECO:0007669"/>
    <property type="project" value="UniProtKB-SubCell"/>
</dbReference>
<keyword evidence="3" id="KW-0963">Cytoplasm</keyword>
<comment type="similarity">
    <text evidence="2">Belongs to the FliS family.</text>
</comment>
<dbReference type="Pfam" id="PF02561">
    <property type="entry name" value="FliS"/>
    <property type="match status" value="1"/>
</dbReference>
<keyword evidence="4" id="KW-1005">Bacterial flagellum biogenesis</keyword>
<evidence type="ECO:0000256" key="2">
    <source>
        <dbReference type="ARBA" id="ARBA00008787"/>
    </source>
</evidence>
<name>A0A644W287_9ZZZZ</name>
<keyword evidence="6" id="KW-0282">Flagellum</keyword>
<dbReference type="CDD" id="cd16098">
    <property type="entry name" value="FliS"/>
    <property type="match status" value="1"/>
</dbReference>
<dbReference type="GO" id="GO:0071973">
    <property type="term" value="P:bacterial-type flagellum-dependent cell motility"/>
    <property type="evidence" value="ECO:0007669"/>
    <property type="project" value="TreeGrafter"/>
</dbReference>
<dbReference type="NCBIfam" id="TIGR00208">
    <property type="entry name" value="fliS"/>
    <property type="match status" value="1"/>
</dbReference>